<reference evidence="1 2" key="1">
    <citation type="submission" date="2022-05" db="EMBL/GenBank/DDBJ databases">
        <authorList>
            <consortium name="Genoscope - CEA"/>
            <person name="William W."/>
        </authorList>
    </citation>
    <scope>NUCLEOTIDE SEQUENCE [LARGE SCALE GENOMIC DNA]</scope>
</reference>
<gene>
    <name evidence="1" type="ORF">PLOB_00018308</name>
</gene>
<organism evidence="1 2">
    <name type="scientific">Porites lobata</name>
    <dbReference type="NCBI Taxonomy" id="104759"/>
    <lineage>
        <taxon>Eukaryota</taxon>
        <taxon>Metazoa</taxon>
        <taxon>Cnidaria</taxon>
        <taxon>Anthozoa</taxon>
        <taxon>Hexacorallia</taxon>
        <taxon>Scleractinia</taxon>
        <taxon>Fungiina</taxon>
        <taxon>Poritidae</taxon>
        <taxon>Porites</taxon>
    </lineage>
</organism>
<sequence length="135" mass="16208">MFCLLFRKHNLKSRRSKSDVWYTTPSVQLRYEAVQDHLTTTQHKEAIKLEMMQRVSTFQKQVKEKHEVNENVLEKTFTAIYWLAKEEISNQKLIPLSRTPRKTWSKRTEVLSAQIQTICARNVHYSRRKHSRNHP</sequence>
<protein>
    <submittedName>
        <fullName evidence="1">Uncharacterized protein</fullName>
    </submittedName>
</protein>
<accession>A0ABN8RCI2</accession>
<keyword evidence="2" id="KW-1185">Reference proteome</keyword>
<comment type="caution">
    <text evidence="1">The sequence shown here is derived from an EMBL/GenBank/DDBJ whole genome shotgun (WGS) entry which is preliminary data.</text>
</comment>
<dbReference type="Proteomes" id="UP001159405">
    <property type="component" value="Unassembled WGS sequence"/>
</dbReference>
<evidence type="ECO:0000313" key="1">
    <source>
        <dbReference type="EMBL" id="CAH3176618.1"/>
    </source>
</evidence>
<evidence type="ECO:0000313" key="2">
    <source>
        <dbReference type="Proteomes" id="UP001159405"/>
    </source>
</evidence>
<dbReference type="EMBL" id="CALNXK010000215">
    <property type="protein sequence ID" value="CAH3176618.1"/>
    <property type="molecule type" value="Genomic_DNA"/>
</dbReference>
<name>A0ABN8RCI2_9CNID</name>
<proteinExistence type="predicted"/>